<feature type="domain" description="BD-FAE-like" evidence="3">
    <location>
        <begin position="89"/>
        <end position="274"/>
    </location>
</feature>
<evidence type="ECO:0000256" key="2">
    <source>
        <dbReference type="SAM" id="SignalP"/>
    </source>
</evidence>
<feature type="signal peptide" evidence="2">
    <location>
        <begin position="1"/>
        <end position="17"/>
    </location>
</feature>
<dbReference type="InterPro" id="IPR050300">
    <property type="entry name" value="GDXG_lipolytic_enzyme"/>
</dbReference>
<name>A0ABQ6T0V9_9GAMM</name>
<dbReference type="PANTHER" id="PTHR48081:SF6">
    <property type="entry name" value="PEPTIDASE S9 PROLYL OLIGOPEPTIDASE CATALYTIC DOMAIN-CONTAINING PROTEIN"/>
    <property type="match status" value="1"/>
</dbReference>
<dbReference type="Proteomes" id="UP000326367">
    <property type="component" value="Unassembled WGS sequence"/>
</dbReference>
<keyword evidence="5" id="KW-1185">Reference proteome</keyword>
<feature type="chain" id="PRO_5045714030" evidence="2">
    <location>
        <begin position="18"/>
        <end position="336"/>
    </location>
</feature>
<evidence type="ECO:0000259" key="3">
    <source>
        <dbReference type="Pfam" id="PF20434"/>
    </source>
</evidence>
<dbReference type="Gene3D" id="3.40.50.1820">
    <property type="entry name" value="alpha/beta hydrolase"/>
    <property type="match status" value="1"/>
</dbReference>
<organism evidence="4 5">
    <name type="scientific">Stenotrophomonas cyclobalanopsidis</name>
    <dbReference type="NCBI Taxonomy" id="2771362"/>
    <lineage>
        <taxon>Bacteria</taxon>
        <taxon>Pseudomonadati</taxon>
        <taxon>Pseudomonadota</taxon>
        <taxon>Gammaproteobacteria</taxon>
        <taxon>Lysobacterales</taxon>
        <taxon>Lysobacteraceae</taxon>
        <taxon>Stenotrophomonas</taxon>
    </lineage>
</organism>
<gene>
    <name evidence="4" type="ORF">FJU31_10765</name>
</gene>
<dbReference type="Pfam" id="PF20434">
    <property type="entry name" value="BD-FAE"/>
    <property type="match status" value="1"/>
</dbReference>
<dbReference type="EMBL" id="VYKI01000011">
    <property type="protein sequence ID" value="KAA8998357.1"/>
    <property type="molecule type" value="Genomic_DNA"/>
</dbReference>
<accession>A0ABQ6T0V9</accession>
<evidence type="ECO:0000313" key="5">
    <source>
        <dbReference type="Proteomes" id="UP000326367"/>
    </source>
</evidence>
<dbReference type="GO" id="GO:0016787">
    <property type="term" value="F:hydrolase activity"/>
    <property type="evidence" value="ECO:0007669"/>
    <property type="project" value="UniProtKB-KW"/>
</dbReference>
<dbReference type="PANTHER" id="PTHR48081">
    <property type="entry name" value="AB HYDROLASE SUPERFAMILY PROTEIN C4A8.06C"/>
    <property type="match status" value="1"/>
</dbReference>
<dbReference type="SUPFAM" id="SSF53474">
    <property type="entry name" value="alpha/beta-Hydrolases"/>
    <property type="match status" value="1"/>
</dbReference>
<keyword evidence="2" id="KW-0732">Signal</keyword>
<proteinExistence type="predicted"/>
<reference evidence="4 5" key="1">
    <citation type="journal article" date="2020" name="Antonie Van Leeuwenhoek">
        <title>Stenotrophomonas cyclobalanopsidis sp. nov., isolated from the leaf spot disease of Cyclobalanopsis patelliformis.</title>
        <authorList>
            <person name="Bian D.R."/>
            <person name="Xue H."/>
            <person name="Piao C.G."/>
            <person name="Li Y."/>
        </authorList>
    </citation>
    <scope>NUCLEOTIDE SEQUENCE [LARGE SCALE GENOMIC DNA]</scope>
    <source>
        <strain evidence="4 5">TPQG1-4</strain>
    </source>
</reference>
<protein>
    <submittedName>
        <fullName evidence="4">Alpha/beta hydrolase</fullName>
    </submittedName>
</protein>
<comment type="caution">
    <text evidence="4">The sequence shown here is derived from an EMBL/GenBank/DDBJ whole genome shotgun (WGS) entry which is preliminary data.</text>
</comment>
<evidence type="ECO:0000313" key="4">
    <source>
        <dbReference type="EMBL" id="KAA8998357.1"/>
    </source>
</evidence>
<sequence>MLLLCGLLLALPLTSTAAPPRDNERPGQELAGERIALWPDGQVPGEQGPARPARVVERSSDPAHPDRYVDQVDAPYLLVHAPARPNGRALLVIPGGGYQRVVIDKEDSALVPEWMDRAGYTLFVLRYRLPQPGRDRQAALADAQRALRVVREQAARRGLDAGSVSVMGFSAGGHVAARLATGFDAAAYPARDAIDQLSARPARAVLVYAVIDMGAHAHSGSRGRLLGEHPDAVLAAQYSMQQQVRADMPPTLLIHANDDRVVSVHNSELMAAALSTAGVEHELHLFAHGGHGFGMRVPAGSTLAVWPLLAEAWLAGAEMGSEPLSSGEGIQPRGGR</sequence>
<evidence type="ECO:0000256" key="1">
    <source>
        <dbReference type="ARBA" id="ARBA00022801"/>
    </source>
</evidence>
<dbReference type="InterPro" id="IPR029058">
    <property type="entry name" value="AB_hydrolase_fold"/>
</dbReference>
<keyword evidence="1 4" id="KW-0378">Hydrolase</keyword>
<dbReference type="InterPro" id="IPR049492">
    <property type="entry name" value="BD-FAE-like_dom"/>
</dbReference>